<dbReference type="SUPFAM" id="SSF50610">
    <property type="entry name" value="mu transposase, C-terminal domain"/>
    <property type="match status" value="1"/>
</dbReference>
<dbReference type="InterPro" id="IPR003314">
    <property type="entry name" value="Mu-type_HTH"/>
</dbReference>
<dbReference type="GO" id="GO:0015074">
    <property type="term" value="P:DNA integration"/>
    <property type="evidence" value="ECO:0007669"/>
    <property type="project" value="InterPro"/>
</dbReference>
<dbReference type="Pfam" id="PF02316">
    <property type="entry name" value="HTH_Tnp_Mu_1"/>
    <property type="match status" value="1"/>
</dbReference>
<evidence type="ECO:0000259" key="2">
    <source>
        <dbReference type="PROSITE" id="PS51702"/>
    </source>
</evidence>
<dbReference type="GO" id="GO:0006313">
    <property type="term" value="P:DNA transposition"/>
    <property type="evidence" value="ECO:0007669"/>
    <property type="project" value="InterPro"/>
</dbReference>
<dbReference type="InterPro" id="IPR015378">
    <property type="entry name" value="Transposase-like_Mu_C"/>
</dbReference>
<evidence type="ECO:0000313" key="4">
    <source>
        <dbReference type="Proteomes" id="UP000528286"/>
    </source>
</evidence>
<dbReference type="InterPro" id="IPR009057">
    <property type="entry name" value="Homeodomain-like_sf"/>
</dbReference>
<comment type="caution">
    <text evidence="3">The sequence shown here is derived from an EMBL/GenBank/DDBJ whole genome shotgun (WGS) entry which is preliminary data.</text>
</comment>
<dbReference type="GO" id="GO:0004803">
    <property type="term" value="F:transposase activity"/>
    <property type="evidence" value="ECO:0007669"/>
    <property type="project" value="InterPro"/>
</dbReference>
<evidence type="ECO:0000259" key="1">
    <source>
        <dbReference type="PROSITE" id="PS50994"/>
    </source>
</evidence>
<dbReference type="Pfam" id="PF09299">
    <property type="entry name" value="Mu-transpos_C"/>
    <property type="match status" value="1"/>
</dbReference>
<dbReference type="InterPro" id="IPR036397">
    <property type="entry name" value="RNaseH_sf"/>
</dbReference>
<dbReference type="InterPro" id="IPR009004">
    <property type="entry name" value="Transposase_Mu_C"/>
</dbReference>
<dbReference type="InterPro" id="IPR009061">
    <property type="entry name" value="DNA-bd_dom_put_sf"/>
</dbReference>
<evidence type="ECO:0008006" key="5">
    <source>
        <dbReference type="Google" id="ProtNLM"/>
    </source>
</evidence>
<feature type="domain" description="HTH Mu-type" evidence="2">
    <location>
        <begin position="3"/>
        <end position="72"/>
    </location>
</feature>
<dbReference type="Proteomes" id="UP000528286">
    <property type="component" value="Unassembled WGS sequence"/>
</dbReference>
<dbReference type="SUPFAM" id="SSF46955">
    <property type="entry name" value="Putative DNA-binding domain"/>
    <property type="match status" value="1"/>
</dbReference>
<dbReference type="Pfam" id="PF09039">
    <property type="entry name" value="HTH_Tnp_Mu_2"/>
    <property type="match status" value="1"/>
</dbReference>
<reference evidence="3 4" key="1">
    <citation type="submission" date="2020-08" db="EMBL/GenBank/DDBJ databases">
        <title>Genomic Encyclopedia of Type Strains, Phase IV (KMG-IV): sequencing the most valuable type-strain genomes for metagenomic binning, comparative biology and taxonomic classification.</title>
        <authorList>
            <person name="Goeker M."/>
        </authorList>
    </citation>
    <scope>NUCLEOTIDE SEQUENCE [LARGE SCALE GENOMIC DNA]</scope>
    <source>
        <strain evidence="3 4">DSM 29853</strain>
    </source>
</reference>
<dbReference type="Gene3D" id="2.30.30.130">
    <property type="entry name" value="Transposase, Mu, C-terminal"/>
    <property type="match status" value="1"/>
</dbReference>
<organism evidence="3 4">
    <name type="scientific">Gellertiella hungarica</name>
    <dbReference type="NCBI Taxonomy" id="1572859"/>
    <lineage>
        <taxon>Bacteria</taxon>
        <taxon>Pseudomonadati</taxon>
        <taxon>Pseudomonadota</taxon>
        <taxon>Alphaproteobacteria</taxon>
        <taxon>Hyphomicrobiales</taxon>
        <taxon>Rhizobiaceae</taxon>
        <taxon>Gellertiella</taxon>
    </lineage>
</organism>
<dbReference type="InterPro" id="IPR015126">
    <property type="entry name" value="Mu_I-gamma"/>
</dbReference>
<dbReference type="InterPro" id="IPR004189">
    <property type="entry name" value="Phage_Mu_transposase"/>
</dbReference>
<accession>A0A7W6NMC7</accession>
<dbReference type="SUPFAM" id="SSF53098">
    <property type="entry name" value="Ribonuclease H-like"/>
    <property type="match status" value="1"/>
</dbReference>
<dbReference type="Gene3D" id="1.10.10.10">
    <property type="entry name" value="Winged helix-like DNA-binding domain superfamily/Winged helix DNA-binding domain"/>
    <property type="match status" value="1"/>
</dbReference>
<dbReference type="InterPro" id="IPR036388">
    <property type="entry name" value="WH-like_DNA-bd_sf"/>
</dbReference>
<keyword evidence="4" id="KW-1185">Reference proteome</keyword>
<evidence type="ECO:0000313" key="3">
    <source>
        <dbReference type="EMBL" id="MBB4066247.1"/>
    </source>
</evidence>
<dbReference type="GO" id="GO:0003677">
    <property type="term" value="F:DNA binding"/>
    <property type="evidence" value="ECO:0007669"/>
    <property type="project" value="InterPro"/>
</dbReference>
<name>A0A7W6NMC7_9HYPH</name>
<sequence length="652" mass="73646">MKEWFSIPQLLSERLPDLPSSYQGIRNVADREGWDACPDLSRIGEGGAREYHLRLLPPAARQRLAVKYTTYDASSADKERSKMLWKRFERLTETQRETCRFRLQVLTDAETMRHAGIPGHTILSEIKRRHGVGKSALYEWRAMVGGIAREDWLPALAPSNVSIGNGVVVEVAECHPMAWQYLCSDYLRAGEPKFSACFRRMKEEAAKNGWEPIPSERTLRRRMAAEFEPAVQVLAREGREAARRMYPAQRRDKTKLHAMQMVNTDGHVLDLRIRAPWSKDPVRITLLGIQDIYSAKILSWRLCEAETWEAVRSAIGDMVENHGIPQHIFMDNGKAFASKKISGGTKSRNRFKVRDDEIGGLLTALGVEVHFTTPYRGQAKPIERAWKDLAEEISLHPSMDGAYTGSNPQAKPHNYGARAVSLDEVYALVANRIAEHNARVGRTSRVAAGRSFNEAFAESYAANSHLIPSPTSEQRSLWLMAVDQRTARKPDGHIEYQGNRYWSQALQKWIGKKVTFRFDPDRLHDPLKVYDPQGRLICDASCILDAGFASMADARAHARSEKEYLAATRAFLSARQLLNPQTLGRVTLDQQPKAPEPPRAVVRRIATSSVARKVETDTEVMSQDEFSERFRARMSRVTANVVSFPTPNGGKR</sequence>
<dbReference type="Pfam" id="PF02914">
    <property type="entry name" value="DDE_2"/>
    <property type="match status" value="1"/>
</dbReference>
<dbReference type="Gene3D" id="1.10.10.60">
    <property type="entry name" value="Homeodomain-like"/>
    <property type="match status" value="2"/>
</dbReference>
<dbReference type="PROSITE" id="PS50994">
    <property type="entry name" value="INTEGRASE"/>
    <property type="match status" value="1"/>
</dbReference>
<dbReference type="RefSeq" id="WP_183367538.1">
    <property type="nucleotide sequence ID" value="NZ_JACIEZ010000008.1"/>
</dbReference>
<dbReference type="AlphaFoldDB" id="A0A7W6NMC7"/>
<dbReference type="InterPro" id="IPR012337">
    <property type="entry name" value="RNaseH-like_sf"/>
</dbReference>
<protein>
    <recommendedName>
        <fullName evidence="5">Transposase</fullName>
    </recommendedName>
</protein>
<feature type="domain" description="Integrase catalytic" evidence="1">
    <location>
        <begin position="243"/>
        <end position="380"/>
    </location>
</feature>
<dbReference type="EMBL" id="JACIEZ010000008">
    <property type="protein sequence ID" value="MBB4066247.1"/>
    <property type="molecule type" value="Genomic_DNA"/>
</dbReference>
<dbReference type="SUPFAM" id="SSF46689">
    <property type="entry name" value="Homeodomain-like"/>
    <property type="match status" value="2"/>
</dbReference>
<dbReference type="Gene3D" id="3.30.420.10">
    <property type="entry name" value="Ribonuclease H-like superfamily/Ribonuclease H"/>
    <property type="match status" value="1"/>
</dbReference>
<gene>
    <name evidence="3" type="ORF">GGR23_003462</name>
</gene>
<dbReference type="InterPro" id="IPR001584">
    <property type="entry name" value="Integrase_cat-core"/>
</dbReference>
<dbReference type="PROSITE" id="PS51702">
    <property type="entry name" value="HTH_MU"/>
    <property type="match status" value="1"/>
</dbReference>
<proteinExistence type="predicted"/>